<dbReference type="GO" id="GO:0006281">
    <property type="term" value="P:DNA repair"/>
    <property type="evidence" value="ECO:0007669"/>
    <property type="project" value="TreeGrafter"/>
</dbReference>
<dbReference type="GO" id="GO:0005524">
    <property type="term" value="F:ATP binding"/>
    <property type="evidence" value="ECO:0007669"/>
    <property type="project" value="UniProtKB-KW"/>
</dbReference>
<dbReference type="GeneID" id="27676939"/>
<dbReference type="InterPro" id="IPR027417">
    <property type="entry name" value="P-loop_NTPase"/>
</dbReference>
<dbReference type="PANTHER" id="PTHR45626">
    <property type="entry name" value="TRANSCRIPTION TERMINATION FACTOR 2-RELATED"/>
    <property type="match status" value="1"/>
</dbReference>
<evidence type="ECO:0000313" key="7">
    <source>
        <dbReference type="Proteomes" id="UP000030143"/>
    </source>
</evidence>
<dbReference type="GO" id="GO:0004386">
    <property type="term" value="F:helicase activity"/>
    <property type="evidence" value="ECO:0007669"/>
    <property type="project" value="UniProtKB-KW"/>
</dbReference>
<dbReference type="InterPro" id="IPR049730">
    <property type="entry name" value="SNF2/RAD54-like_C"/>
</dbReference>
<dbReference type="InterPro" id="IPR050628">
    <property type="entry name" value="SNF2_RAD54_helicase_TF"/>
</dbReference>
<name>A0A0A2KFC0_PENEN</name>
<dbReference type="CDD" id="cd18793">
    <property type="entry name" value="SF2_C_SNF"/>
    <property type="match status" value="1"/>
</dbReference>
<dbReference type="GO" id="GO:0016787">
    <property type="term" value="F:hydrolase activity"/>
    <property type="evidence" value="ECO:0007669"/>
    <property type="project" value="UniProtKB-KW"/>
</dbReference>
<sequence>MPQFEFTKSEIERHGWDQCDAIAPNEQSEPDPKRQCIEHSWRTHESVLDPYSLFLNLDPITNTQDPEVSLSSEYIWPGFEDEVPTSNFDLMDFSNLKNEVFSDLTQESSGFYLQAPELSDATQSLPTPNSDSDFPDLQPKMFAAPSTLPEDVIFPPQTFPSKLYDTCFGMIITNASCHSLPNDTQDFIPVSIQVFGDVLKMGDDKTNRKFGLLHSPALAKLAREFTVTFSAKCETTKEQKGKRQSLGYKDTPVHIVLYGFCEDMSAVEETLSEGGLFLQHPTEGDASVPYRNPQFLMPPGTEMPQIEDLANGSVSAVTKVDQSFDEKWASEVFQAFEGVDGPAEFAPVEPSPRLKTMLKEHQMKALSMMTEKERGVIEEADFPSLWEVLRDFDGNVKYRHAVTGMTQNTRPQPPNGGILADEMGLGKTLSVLALISWYLDGLPLERTEPSTTLIITTLSTISGWQQQISRHFWSGQIRTVVFHGPHRDKLTSGLFDHDVVITTYDTLRSEWSSGPQNSVLFSNPEGWARVVLDEAHHIRSHSSQIFQATCQIHARYRWCLTGTPIQNRLDAYAALISFVGVDPFTGPHGKAMFTQWLGNPIHTYGQNELGIQRLRRLVSATCLRRTKSHVQDQLRLPLRVETEQLVELNPGERGIYDFLKARASSLVVGKLTQRSQMDKTRWGTMLSLIGFLRLVCNHGEHLLPEGATNLYHSQSLQAKDFQFDATNFELEGLNEDLTSLRPGPPLTPIERDVEAIKHDYRPSSKVTALLRNLQNEQRDNNLLSDKRPVKSIIFSFWTKMLDLLEVALQANNFVFQRIDGKTPHEKRSLALKMFSEDSRCTVMLASVGSVAEGVDLTAASCVHMIEPQWNPMVEAQALDRVHRIGQDRDVTITRYIVKDSIELYVQAVQQTKLKLVRQSFSDETPDQSVLSEKRFQVSDVVKLLCVRRCH</sequence>
<dbReference type="CDD" id="cd18008">
    <property type="entry name" value="DEXDc_SHPRH-like"/>
    <property type="match status" value="1"/>
</dbReference>
<reference evidence="6 7" key="1">
    <citation type="journal article" date="2015" name="Mol. Plant Microbe Interact.">
        <title>Genome, transcriptome, and functional analyses of Penicillium expansum provide new insights into secondary metabolism and pathogenicity.</title>
        <authorList>
            <person name="Ballester A.R."/>
            <person name="Marcet-Houben M."/>
            <person name="Levin E."/>
            <person name="Sela N."/>
            <person name="Selma-Lazaro C."/>
            <person name="Carmona L."/>
            <person name="Wisniewski M."/>
            <person name="Droby S."/>
            <person name="Gonzalez-Candelas L."/>
            <person name="Gabaldon T."/>
        </authorList>
    </citation>
    <scope>NUCLEOTIDE SEQUENCE [LARGE SCALE GENOMIC DNA]</scope>
    <source>
        <strain evidence="6 7">MD-8</strain>
    </source>
</reference>
<keyword evidence="1" id="KW-0547">Nucleotide-binding</keyword>
<dbReference type="GO" id="GO:0008094">
    <property type="term" value="F:ATP-dependent activity, acting on DNA"/>
    <property type="evidence" value="ECO:0007669"/>
    <property type="project" value="TreeGrafter"/>
</dbReference>
<dbReference type="InterPro" id="IPR001650">
    <property type="entry name" value="Helicase_C-like"/>
</dbReference>
<feature type="domain" description="Helicase ATP-binding" evidence="4">
    <location>
        <begin position="408"/>
        <end position="582"/>
    </location>
</feature>
<dbReference type="STRING" id="27334.A0A0A2KFC0"/>
<comment type="caution">
    <text evidence="6">The sequence shown here is derived from an EMBL/GenBank/DDBJ whole genome shotgun (WGS) entry which is preliminary data.</text>
</comment>
<dbReference type="SUPFAM" id="SSF52540">
    <property type="entry name" value="P-loop containing nucleoside triphosphate hydrolases"/>
    <property type="match status" value="2"/>
</dbReference>
<keyword evidence="3" id="KW-0067">ATP-binding</keyword>
<dbReference type="SMART" id="SM00490">
    <property type="entry name" value="HELICc"/>
    <property type="match status" value="1"/>
</dbReference>
<dbReference type="Pfam" id="PF00176">
    <property type="entry name" value="SNF2-rel_dom"/>
    <property type="match status" value="1"/>
</dbReference>
<dbReference type="EMBL" id="JQFZ01000016">
    <property type="protein sequence ID" value="KGO63045.1"/>
    <property type="molecule type" value="Genomic_DNA"/>
</dbReference>
<evidence type="ECO:0000256" key="1">
    <source>
        <dbReference type="ARBA" id="ARBA00022741"/>
    </source>
</evidence>
<accession>A0A0A2KFC0</accession>
<evidence type="ECO:0000256" key="2">
    <source>
        <dbReference type="ARBA" id="ARBA00022801"/>
    </source>
</evidence>
<dbReference type="PANTHER" id="PTHR45626:SF52">
    <property type="entry name" value="SINGLE-STRANDED DNA-DEPENDENT ATPASE (EUROFUNG)"/>
    <property type="match status" value="1"/>
</dbReference>
<proteinExistence type="predicted"/>
<gene>
    <name evidence="6" type="ORF">PEX2_042450</name>
</gene>
<dbReference type="InterPro" id="IPR038718">
    <property type="entry name" value="SNF2-like_sf"/>
</dbReference>
<dbReference type="InterPro" id="IPR014001">
    <property type="entry name" value="Helicase_ATP-bd"/>
</dbReference>
<dbReference type="SMART" id="SM00487">
    <property type="entry name" value="DEXDc"/>
    <property type="match status" value="1"/>
</dbReference>
<evidence type="ECO:0000256" key="3">
    <source>
        <dbReference type="ARBA" id="ARBA00022840"/>
    </source>
</evidence>
<protein>
    <submittedName>
        <fullName evidence="6">Helicase, C-terminal</fullName>
    </submittedName>
</protein>
<dbReference type="GO" id="GO:0005634">
    <property type="term" value="C:nucleus"/>
    <property type="evidence" value="ECO:0007669"/>
    <property type="project" value="TreeGrafter"/>
</dbReference>
<dbReference type="RefSeq" id="XP_016603530.1">
    <property type="nucleotide sequence ID" value="XM_016741520.1"/>
</dbReference>
<dbReference type="PROSITE" id="PS51192">
    <property type="entry name" value="HELICASE_ATP_BIND_1"/>
    <property type="match status" value="1"/>
</dbReference>
<keyword evidence="6" id="KW-0347">Helicase</keyword>
<keyword evidence="7" id="KW-1185">Reference proteome</keyword>
<dbReference type="HOGENOM" id="CLU_000315_2_7_1"/>
<keyword evidence="2" id="KW-0378">Hydrolase</keyword>
<dbReference type="Pfam" id="PF00271">
    <property type="entry name" value="Helicase_C"/>
    <property type="match status" value="1"/>
</dbReference>
<dbReference type="PROSITE" id="PS51194">
    <property type="entry name" value="HELICASE_CTER"/>
    <property type="match status" value="1"/>
</dbReference>
<feature type="domain" description="Helicase C-terminal" evidence="5">
    <location>
        <begin position="765"/>
        <end position="928"/>
    </location>
</feature>
<dbReference type="Proteomes" id="UP000030143">
    <property type="component" value="Unassembled WGS sequence"/>
</dbReference>
<dbReference type="Gene3D" id="3.40.50.300">
    <property type="entry name" value="P-loop containing nucleotide triphosphate hydrolases"/>
    <property type="match status" value="1"/>
</dbReference>
<dbReference type="InterPro" id="IPR000330">
    <property type="entry name" value="SNF2_N"/>
</dbReference>
<evidence type="ECO:0000259" key="5">
    <source>
        <dbReference type="PROSITE" id="PS51194"/>
    </source>
</evidence>
<organism evidence="6 7">
    <name type="scientific">Penicillium expansum</name>
    <name type="common">Blue mold rot fungus</name>
    <dbReference type="NCBI Taxonomy" id="27334"/>
    <lineage>
        <taxon>Eukaryota</taxon>
        <taxon>Fungi</taxon>
        <taxon>Dikarya</taxon>
        <taxon>Ascomycota</taxon>
        <taxon>Pezizomycotina</taxon>
        <taxon>Eurotiomycetes</taxon>
        <taxon>Eurotiomycetidae</taxon>
        <taxon>Eurotiales</taxon>
        <taxon>Aspergillaceae</taxon>
        <taxon>Penicillium</taxon>
    </lineage>
</organism>
<evidence type="ECO:0000259" key="4">
    <source>
        <dbReference type="PROSITE" id="PS51192"/>
    </source>
</evidence>
<dbReference type="Gene3D" id="3.40.50.10810">
    <property type="entry name" value="Tandem AAA-ATPase domain"/>
    <property type="match status" value="1"/>
</dbReference>
<dbReference type="VEuPathDB" id="FungiDB:PEXP_070740"/>
<evidence type="ECO:0000313" key="6">
    <source>
        <dbReference type="EMBL" id="KGO63045.1"/>
    </source>
</evidence>
<dbReference type="AlphaFoldDB" id="A0A0A2KFC0"/>